<accession>A0ABS8VKT1</accession>
<evidence type="ECO:0000313" key="1">
    <source>
        <dbReference type="EMBL" id="MCD9646569.1"/>
    </source>
</evidence>
<proteinExistence type="predicted"/>
<reference evidence="1 2" key="1">
    <citation type="journal article" date="2021" name="BMC Genomics">
        <title>Datura genome reveals duplications of psychoactive alkaloid biosynthetic genes and high mutation rate following tissue culture.</title>
        <authorList>
            <person name="Rajewski A."/>
            <person name="Carter-House D."/>
            <person name="Stajich J."/>
            <person name="Litt A."/>
        </authorList>
    </citation>
    <scope>NUCLEOTIDE SEQUENCE [LARGE SCALE GENOMIC DNA]</scope>
    <source>
        <strain evidence="1">AR-01</strain>
    </source>
</reference>
<comment type="caution">
    <text evidence="1">The sequence shown here is derived from an EMBL/GenBank/DDBJ whole genome shotgun (WGS) entry which is preliminary data.</text>
</comment>
<dbReference type="Proteomes" id="UP000823775">
    <property type="component" value="Unassembled WGS sequence"/>
</dbReference>
<evidence type="ECO:0000313" key="2">
    <source>
        <dbReference type="Proteomes" id="UP000823775"/>
    </source>
</evidence>
<protein>
    <submittedName>
        <fullName evidence="1">Uncharacterized protein</fullName>
    </submittedName>
</protein>
<sequence length="111" mass="12588">LEIPRDLGQCFTIGLETPWVSRQLSIKCAFFSKRLHGKALRMRVGLDTVSSSRQLESGEAHECRCTADRSIHETFSDIGVLGMNIRVTMQPFQKIKNKRFQVEEDMSGTTV</sequence>
<organism evidence="1 2">
    <name type="scientific">Datura stramonium</name>
    <name type="common">Jimsonweed</name>
    <name type="synonym">Common thornapple</name>
    <dbReference type="NCBI Taxonomy" id="4076"/>
    <lineage>
        <taxon>Eukaryota</taxon>
        <taxon>Viridiplantae</taxon>
        <taxon>Streptophyta</taxon>
        <taxon>Embryophyta</taxon>
        <taxon>Tracheophyta</taxon>
        <taxon>Spermatophyta</taxon>
        <taxon>Magnoliopsida</taxon>
        <taxon>eudicotyledons</taxon>
        <taxon>Gunneridae</taxon>
        <taxon>Pentapetalae</taxon>
        <taxon>asterids</taxon>
        <taxon>lamiids</taxon>
        <taxon>Solanales</taxon>
        <taxon>Solanaceae</taxon>
        <taxon>Solanoideae</taxon>
        <taxon>Datureae</taxon>
        <taxon>Datura</taxon>
    </lineage>
</organism>
<gene>
    <name evidence="1" type="ORF">HAX54_036505</name>
</gene>
<dbReference type="EMBL" id="JACEIK010004843">
    <property type="protein sequence ID" value="MCD9646569.1"/>
    <property type="molecule type" value="Genomic_DNA"/>
</dbReference>
<feature type="non-terminal residue" evidence="1">
    <location>
        <position position="1"/>
    </location>
</feature>
<keyword evidence="2" id="KW-1185">Reference proteome</keyword>
<name>A0ABS8VKT1_DATST</name>